<feature type="non-terminal residue" evidence="1">
    <location>
        <position position="1"/>
    </location>
</feature>
<reference evidence="1" key="1">
    <citation type="submission" date="2013-08" db="EMBL/GenBank/DDBJ databases">
        <authorList>
            <person name="Mendez C."/>
            <person name="Richter M."/>
            <person name="Ferrer M."/>
            <person name="Sanchez J."/>
        </authorList>
    </citation>
    <scope>NUCLEOTIDE SEQUENCE</scope>
</reference>
<dbReference type="PANTHER" id="PTHR43755:SF1">
    <property type="entry name" value="FAD-DEPENDENT PYRIDINE NUCLEOTIDE-DISULPHIDE OXIDOREDUCTASE"/>
    <property type="match status" value="1"/>
</dbReference>
<accession>T1AIJ5</accession>
<dbReference type="EMBL" id="AUZZ01007866">
    <property type="protein sequence ID" value="EQD40764.1"/>
    <property type="molecule type" value="Genomic_DNA"/>
</dbReference>
<reference evidence="1" key="2">
    <citation type="journal article" date="2014" name="ISME J.">
        <title>Microbial stratification in low pH oxic and suboxic macroscopic growths along an acid mine drainage.</title>
        <authorList>
            <person name="Mendez-Garcia C."/>
            <person name="Mesa V."/>
            <person name="Sprenger R.R."/>
            <person name="Richter M."/>
            <person name="Diez M.S."/>
            <person name="Solano J."/>
            <person name="Bargiela R."/>
            <person name="Golyshina O.V."/>
            <person name="Manteca A."/>
            <person name="Ramos J.L."/>
            <person name="Gallego J.R."/>
            <person name="Llorente I."/>
            <person name="Martins Dos Santos V.A."/>
            <person name="Jensen O.N."/>
            <person name="Pelaez A.I."/>
            <person name="Sanchez J."/>
            <person name="Ferrer M."/>
        </authorList>
    </citation>
    <scope>NUCLEOTIDE SEQUENCE</scope>
</reference>
<dbReference type="AlphaFoldDB" id="T1AIJ5"/>
<protein>
    <submittedName>
        <fullName evidence="1">FAD-dependent pyridine nucleotide-disulfide oxidoreductase</fullName>
    </submittedName>
</protein>
<comment type="caution">
    <text evidence="1">The sequence shown here is derived from an EMBL/GenBank/DDBJ whole genome shotgun (WGS) entry which is preliminary data.</text>
</comment>
<name>T1AIJ5_9ZZZZ</name>
<evidence type="ECO:0000313" key="1">
    <source>
        <dbReference type="EMBL" id="EQD40764.1"/>
    </source>
</evidence>
<dbReference type="InterPro" id="IPR036188">
    <property type="entry name" value="FAD/NAD-bd_sf"/>
</dbReference>
<dbReference type="SUPFAM" id="SSF51905">
    <property type="entry name" value="FAD/NAD(P)-binding domain"/>
    <property type="match status" value="1"/>
</dbReference>
<organism evidence="1">
    <name type="scientific">mine drainage metagenome</name>
    <dbReference type="NCBI Taxonomy" id="410659"/>
    <lineage>
        <taxon>unclassified sequences</taxon>
        <taxon>metagenomes</taxon>
        <taxon>ecological metagenomes</taxon>
    </lineage>
</organism>
<dbReference type="PANTHER" id="PTHR43755">
    <property type="match status" value="1"/>
</dbReference>
<gene>
    <name evidence="1" type="ORF">B2A_10921</name>
</gene>
<proteinExistence type="predicted"/>
<sequence>HILDMQHSLELGKTLENLTEGTVIVATNGASAPNLMGFYELALVYKEQLSNIKSKVQVKFTSPDNGAFPVPELSDFFAEKFKTAGIELVTDFKVTSINQKNKEIVSSDNKTINYDVLVLPPQLKTREFLANDELLGSDGAKNISKTRLTVRDYDDVYLAGDAYDFLAEELSGSFVTQARYISHRIAADINGTFNSGDYAGSVTLSAMTGLSKGITVSYSYVSRPKRPIESTADFRFKKHYSDFYFSSLLRGII</sequence>
<dbReference type="Gene3D" id="3.50.50.60">
    <property type="entry name" value="FAD/NAD(P)-binding domain"/>
    <property type="match status" value="2"/>
</dbReference>
<dbReference type="InterPro" id="IPR052541">
    <property type="entry name" value="SQRD"/>
</dbReference>